<accession>A0A8H5HPQ9</accession>
<evidence type="ECO:0000313" key="4">
    <source>
        <dbReference type="Proteomes" id="UP000518752"/>
    </source>
</evidence>
<dbReference type="Proteomes" id="UP000518752">
    <property type="component" value="Unassembled WGS sequence"/>
</dbReference>
<dbReference type="Pfam" id="PF11807">
    <property type="entry name" value="UstYa"/>
    <property type="match status" value="1"/>
</dbReference>
<name>A0A8H5HPQ9_9AGAR</name>
<proteinExistence type="inferred from homology"/>
<dbReference type="OrthoDB" id="3687641at2759"/>
<evidence type="ECO:0000313" key="3">
    <source>
        <dbReference type="EMBL" id="KAF5387205.1"/>
    </source>
</evidence>
<reference evidence="3 4" key="1">
    <citation type="journal article" date="2020" name="ISME J.">
        <title>Uncovering the hidden diversity of litter-decomposition mechanisms in mushroom-forming fungi.</title>
        <authorList>
            <person name="Floudas D."/>
            <person name="Bentzer J."/>
            <person name="Ahren D."/>
            <person name="Johansson T."/>
            <person name="Persson P."/>
            <person name="Tunlid A."/>
        </authorList>
    </citation>
    <scope>NUCLEOTIDE SEQUENCE [LARGE SCALE GENOMIC DNA]</scope>
    <source>
        <strain evidence="3 4">CBS 406.79</strain>
    </source>
</reference>
<comment type="caution">
    <text evidence="3">The sequence shown here is derived from an EMBL/GenBank/DDBJ whole genome shotgun (WGS) entry which is preliminary data.</text>
</comment>
<dbReference type="AlphaFoldDB" id="A0A8H5HPQ9"/>
<comment type="pathway">
    <text evidence="1">Mycotoxin biosynthesis.</text>
</comment>
<keyword evidence="4" id="KW-1185">Reference proteome</keyword>
<evidence type="ECO:0000256" key="2">
    <source>
        <dbReference type="ARBA" id="ARBA00035112"/>
    </source>
</evidence>
<evidence type="ECO:0000256" key="1">
    <source>
        <dbReference type="ARBA" id="ARBA00004685"/>
    </source>
</evidence>
<sequence length="207" mass="23276">MSPRSYPSEHCLRSEGRNRNAAHSYTYRGLDFPFIHPDIHFGPAALMLQETIRYSHNTSDSVAQLEWETLNQRSANFGRAILGPDKRSFLMTFHHQLHCVRELQRALIDPSNDHNASTPHHVNHCLQYLRQTILCGAADSIEMGDFMEIDFEIERSGSELRCVDWESAFRELGMDGENLSSGEIVGTSNATSGYTAMYGTDSGSAAY</sequence>
<dbReference type="PANTHER" id="PTHR33365:SF4">
    <property type="entry name" value="CYCLOCHLOROTINE BIOSYNTHESIS PROTEIN O"/>
    <property type="match status" value="1"/>
</dbReference>
<comment type="similarity">
    <text evidence="2">Belongs to the ustYa family.</text>
</comment>
<dbReference type="EMBL" id="JAACJN010000034">
    <property type="protein sequence ID" value="KAF5387205.1"/>
    <property type="molecule type" value="Genomic_DNA"/>
</dbReference>
<organism evidence="3 4">
    <name type="scientific">Collybiopsis confluens</name>
    <dbReference type="NCBI Taxonomy" id="2823264"/>
    <lineage>
        <taxon>Eukaryota</taxon>
        <taxon>Fungi</taxon>
        <taxon>Dikarya</taxon>
        <taxon>Basidiomycota</taxon>
        <taxon>Agaricomycotina</taxon>
        <taxon>Agaricomycetes</taxon>
        <taxon>Agaricomycetidae</taxon>
        <taxon>Agaricales</taxon>
        <taxon>Marasmiineae</taxon>
        <taxon>Omphalotaceae</taxon>
        <taxon>Collybiopsis</taxon>
    </lineage>
</organism>
<protein>
    <submittedName>
        <fullName evidence="3">Uncharacterized protein</fullName>
    </submittedName>
</protein>
<dbReference type="GO" id="GO:0043386">
    <property type="term" value="P:mycotoxin biosynthetic process"/>
    <property type="evidence" value="ECO:0007669"/>
    <property type="project" value="InterPro"/>
</dbReference>
<dbReference type="PANTHER" id="PTHR33365">
    <property type="entry name" value="YALI0B05434P"/>
    <property type="match status" value="1"/>
</dbReference>
<dbReference type="InterPro" id="IPR021765">
    <property type="entry name" value="UstYa-like"/>
</dbReference>
<gene>
    <name evidence="3" type="ORF">D9757_006880</name>
</gene>